<dbReference type="EMBL" id="JBFNXX010000025">
    <property type="protein sequence ID" value="MEW9921925.1"/>
    <property type="molecule type" value="Genomic_DNA"/>
</dbReference>
<gene>
    <name evidence="2" type="ORF">AB2B41_20140</name>
</gene>
<organism evidence="2 3">
    <name type="scientific">Sulfitobacter sediminis</name>
    <dbReference type="NCBI Taxonomy" id="3234186"/>
    <lineage>
        <taxon>Bacteria</taxon>
        <taxon>Pseudomonadati</taxon>
        <taxon>Pseudomonadota</taxon>
        <taxon>Alphaproteobacteria</taxon>
        <taxon>Rhodobacterales</taxon>
        <taxon>Roseobacteraceae</taxon>
        <taxon>Sulfitobacter</taxon>
    </lineage>
</organism>
<keyword evidence="1" id="KW-0472">Membrane</keyword>
<accession>A0ABV3RSF7</accession>
<feature type="transmembrane region" description="Helical" evidence="1">
    <location>
        <begin position="6"/>
        <end position="26"/>
    </location>
</feature>
<sequence>MQKVAVQILTASVVFYLLMLGIELLVRGAAFSGATLMANLFITLIFAMIYAAFRVGVVIFGGGRK</sequence>
<keyword evidence="1" id="KW-1133">Transmembrane helix</keyword>
<dbReference type="RefSeq" id="WP_367879625.1">
    <property type="nucleotide sequence ID" value="NZ_JBFNXX010000025.1"/>
</dbReference>
<keyword evidence="1" id="KW-0812">Transmembrane</keyword>
<comment type="caution">
    <text evidence="2">The sequence shown here is derived from an EMBL/GenBank/DDBJ whole genome shotgun (WGS) entry which is preliminary data.</text>
</comment>
<proteinExistence type="predicted"/>
<evidence type="ECO:0000256" key="1">
    <source>
        <dbReference type="SAM" id="Phobius"/>
    </source>
</evidence>
<dbReference type="Proteomes" id="UP001556098">
    <property type="component" value="Unassembled WGS sequence"/>
</dbReference>
<reference evidence="2 3" key="1">
    <citation type="submission" date="2024-07" db="EMBL/GenBank/DDBJ databases">
        <title>Marimonas sp.nov., isolated from tidal-flat sediment.</title>
        <authorList>
            <person name="Jayan J.N."/>
            <person name="Lee S.S."/>
        </authorList>
    </citation>
    <scope>NUCLEOTIDE SEQUENCE [LARGE SCALE GENOMIC DNA]</scope>
    <source>
        <strain evidence="2 3">MJW-29</strain>
    </source>
</reference>
<name>A0ABV3RSF7_9RHOB</name>
<feature type="transmembrane region" description="Helical" evidence="1">
    <location>
        <begin position="38"/>
        <end position="60"/>
    </location>
</feature>
<protein>
    <submittedName>
        <fullName evidence="2">Uncharacterized protein</fullName>
    </submittedName>
</protein>
<keyword evidence="3" id="KW-1185">Reference proteome</keyword>
<evidence type="ECO:0000313" key="2">
    <source>
        <dbReference type="EMBL" id="MEW9921925.1"/>
    </source>
</evidence>
<evidence type="ECO:0000313" key="3">
    <source>
        <dbReference type="Proteomes" id="UP001556098"/>
    </source>
</evidence>